<dbReference type="STRING" id="1219077.VAZ01S_047_00050"/>
<keyword evidence="2" id="KW-1185">Reference proteome</keyword>
<accession>U3AS51</accession>
<dbReference type="Gene3D" id="2.40.10.10">
    <property type="entry name" value="Trypsin-like serine proteases"/>
    <property type="match status" value="2"/>
</dbReference>
<name>U3AS51_9VIBR</name>
<dbReference type="RefSeq" id="WP_021710337.1">
    <property type="nucleotide sequence ID" value="NZ_BAOB01000258.1"/>
</dbReference>
<dbReference type="Proteomes" id="UP000016567">
    <property type="component" value="Unassembled WGS sequence"/>
</dbReference>
<evidence type="ECO:0000313" key="1">
    <source>
        <dbReference type="EMBL" id="GAD76590.1"/>
    </source>
</evidence>
<dbReference type="EMBL" id="BATL01000047">
    <property type="protein sequence ID" value="GAD76590.1"/>
    <property type="molecule type" value="Genomic_DNA"/>
</dbReference>
<dbReference type="Pfam" id="PF13365">
    <property type="entry name" value="Trypsin_2"/>
    <property type="match status" value="1"/>
</dbReference>
<protein>
    <recommendedName>
        <fullName evidence="3">Serine protease</fullName>
    </recommendedName>
</protein>
<dbReference type="InterPro" id="IPR009003">
    <property type="entry name" value="Peptidase_S1_PA"/>
</dbReference>
<evidence type="ECO:0000313" key="2">
    <source>
        <dbReference type="Proteomes" id="UP000016567"/>
    </source>
</evidence>
<dbReference type="PANTHER" id="PTHR43019">
    <property type="entry name" value="SERINE ENDOPROTEASE DEGS"/>
    <property type="match status" value="1"/>
</dbReference>
<comment type="caution">
    <text evidence="1">The sequence shown here is derived from an EMBL/GenBank/DDBJ whole genome shotgun (WGS) entry which is preliminary data.</text>
</comment>
<evidence type="ECO:0008006" key="3">
    <source>
        <dbReference type="Google" id="ProtNLM"/>
    </source>
</evidence>
<dbReference type="InterPro" id="IPR043504">
    <property type="entry name" value="Peptidase_S1_PA_chymotrypsin"/>
</dbReference>
<sequence>MIVFLLENKRYSWLVSLALFFAFFSSNFVYAGFDPDKLSQSTVRILIKGKQGVTGAATGFLWQNNRQVVTSLHVLSGHSESKIIVEFGKKKRLGQIKALLPEADLVLLEVNKPVEGWIPLKTFDQASPEYKEEVSALGFNRGSIGMSTRELRKGFVKPEILKVLLPPDALNKIIAANLLDVSLPIYYLDGSLLPGYSGAPIVNTEGQLIGIGNGGLENGASSVSWVIPASNLVQLTQANTPVELPPSLKAINTLFSQDRVDASQQISLLTPTRDTDAKSIFNLLSSFLIAPANADEVQEFEFGLSQPIEVDYQQFRFMKVKTRTYQSLLESSAIPSDMNKIFQLFDVIFRDYKIHYQNLEFDVYEDGRYGLNIVVPKGVALIVEDGYLVTQGDMFCRTCSYEIQYHARVLTPQEQLDIQEGPDKFLHLVANNHWDDLNQEGDYGKYGDFTQIESFGAQRYVLRAAYSDFNEPFKEVFELNYFVAATNREAWFQAQGILNRFDQDFFTRLERFQGTDCSNPQLSHDQMRVCGEIETMFKVMVSVHLTTFSNKFFL</sequence>
<gene>
    <name evidence="1" type="ORF">VAZ01S_047_00050</name>
</gene>
<organism evidence="1 2">
    <name type="scientific">Vibrio azureus NBRC 104587</name>
    <dbReference type="NCBI Taxonomy" id="1219077"/>
    <lineage>
        <taxon>Bacteria</taxon>
        <taxon>Pseudomonadati</taxon>
        <taxon>Pseudomonadota</taxon>
        <taxon>Gammaproteobacteria</taxon>
        <taxon>Vibrionales</taxon>
        <taxon>Vibrionaceae</taxon>
        <taxon>Vibrio</taxon>
    </lineage>
</organism>
<dbReference type="PANTHER" id="PTHR43019:SF23">
    <property type="entry name" value="PROTEASE DO-LIKE 5, CHLOROPLASTIC"/>
    <property type="match status" value="1"/>
</dbReference>
<proteinExistence type="predicted"/>
<dbReference type="AlphaFoldDB" id="U3AS51"/>
<dbReference type="eggNOG" id="COG0265">
    <property type="taxonomic scope" value="Bacteria"/>
</dbReference>
<dbReference type="SUPFAM" id="SSF50494">
    <property type="entry name" value="Trypsin-like serine proteases"/>
    <property type="match status" value="1"/>
</dbReference>
<reference evidence="1 2" key="1">
    <citation type="submission" date="2013-09" db="EMBL/GenBank/DDBJ databases">
        <title>Whole genome shotgun sequence of Vibrio azureus NBRC 104587.</title>
        <authorList>
            <person name="Isaki S."/>
            <person name="Hosoyama A."/>
            <person name="Numata M."/>
            <person name="Hashimoto M."/>
            <person name="Hosoyama Y."/>
            <person name="Tsuchikane K."/>
            <person name="Noguchi M."/>
            <person name="Hirakata S."/>
            <person name="Ichikawa N."/>
            <person name="Ohji S."/>
            <person name="Yamazoe A."/>
            <person name="Fujita N."/>
        </authorList>
    </citation>
    <scope>NUCLEOTIDE SEQUENCE [LARGE SCALE GENOMIC DNA]</scope>
    <source>
        <strain evidence="1 2">NBRC 104587</strain>
    </source>
</reference>
<dbReference type="OrthoDB" id="9766361at2"/>